<gene>
    <name evidence="9" type="ORF">GCM10023149_15280</name>
</gene>
<dbReference type="InterPro" id="IPR011990">
    <property type="entry name" value="TPR-like_helical_dom_sf"/>
</dbReference>
<accession>A0ABP8G519</accession>
<feature type="domain" description="RagB/SusD" evidence="7">
    <location>
        <begin position="284"/>
        <end position="565"/>
    </location>
</feature>
<evidence type="ECO:0000256" key="4">
    <source>
        <dbReference type="ARBA" id="ARBA00023136"/>
    </source>
</evidence>
<dbReference type="InterPro" id="IPR012944">
    <property type="entry name" value="SusD_RagB_dom"/>
</dbReference>
<protein>
    <submittedName>
        <fullName evidence="9">RagB/SusD family nutrient uptake outer membrane protein</fullName>
    </submittedName>
</protein>
<name>A0ABP8G519_9SPHI</name>
<keyword evidence="4" id="KW-0472">Membrane</keyword>
<evidence type="ECO:0000256" key="1">
    <source>
        <dbReference type="ARBA" id="ARBA00004442"/>
    </source>
</evidence>
<reference evidence="10" key="1">
    <citation type="journal article" date="2019" name="Int. J. Syst. Evol. Microbiol.">
        <title>The Global Catalogue of Microorganisms (GCM) 10K type strain sequencing project: providing services to taxonomists for standard genome sequencing and annotation.</title>
        <authorList>
            <consortium name="The Broad Institute Genomics Platform"/>
            <consortium name="The Broad Institute Genome Sequencing Center for Infectious Disease"/>
            <person name="Wu L."/>
            <person name="Ma J."/>
        </authorList>
    </citation>
    <scope>NUCLEOTIDE SEQUENCE [LARGE SCALE GENOMIC DNA]</scope>
    <source>
        <strain evidence="10">JCM 17705</strain>
    </source>
</reference>
<feature type="signal peptide" evidence="6">
    <location>
        <begin position="1"/>
        <end position="23"/>
    </location>
</feature>
<comment type="caution">
    <text evidence="9">The sequence shown here is derived from an EMBL/GenBank/DDBJ whole genome shotgun (WGS) entry which is preliminary data.</text>
</comment>
<keyword evidence="10" id="KW-1185">Reference proteome</keyword>
<evidence type="ECO:0000256" key="3">
    <source>
        <dbReference type="ARBA" id="ARBA00022729"/>
    </source>
</evidence>
<keyword evidence="5" id="KW-0998">Cell outer membrane</keyword>
<evidence type="ECO:0000256" key="6">
    <source>
        <dbReference type="SAM" id="SignalP"/>
    </source>
</evidence>
<evidence type="ECO:0000259" key="8">
    <source>
        <dbReference type="Pfam" id="PF14322"/>
    </source>
</evidence>
<organism evidence="9 10">
    <name type="scientific">Mucilaginibacter gynuensis</name>
    <dbReference type="NCBI Taxonomy" id="1302236"/>
    <lineage>
        <taxon>Bacteria</taxon>
        <taxon>Pseudomonadati</taxon>
        <taxon>Bacteroidota</taxon>
        <taxon>Sphingobacteriia</taxon>
        <taxon>Sphingobacteriales</taxon>
        <taxon>Sphingobacteriaceae</taxon>
        <taxon>Mucilaginibacter</taxon>
    </lineage>
</organism>
<comment type="subcellular location">
    <subcellularLocation>
        <location evidence="1">Cell outer membrane</location>
    </subcellularLocation>
</comment>
<evidence type="ECO:0000259" key="7">
    <source>
        <dbReference type="Pfam" id="PF07980"/>
    </source>
</evidence>
<dbReference type="SUPFAM" id="SSF48452">
    <property type="entry name" value="TPR-like"/>
    <property type="match status" value="1"/>
</dbReference>
<dbReference type="PROSITE" id="PS51257">
    <property type="entry name" value="PROKAR_LIPOPROTEIN"/>
    <property type="match status" value="1"/>
</dbReference>
<dbReference type="Proteomes" id="UP001500582">
    <property type="component" value="Unassembled WGS sequence"/>
</dbReference>
<dbReference type="Pfam" id="PF14322">
    <property type="entry name" value="SusD-like_3"/>
    <property type="match status" value="1"/>
</dbReference>
<dbReference type="EMBL" id="BAABFT010000003">
    <property type="protein sequence ID" value="GAA4317637.1"/>
    <property type="molecule type" value="Genomic_DNA"/>
</dbReference>
<evidence type="ECO:0000313" key="9">
    <source>
        <dbReference type="EMBL" id="GAA4317637.1"/>
    </source>
</evidence>
<dbReference type="Gene3D" id="1.25.40.390">
    <property type="match status" value="1"/>
</dbReference>
<sequence>MKLTYKRPLFLTLCAIASLTACKKDFLNVQPTDRIATSAIESDTSVFEAFVTNRYIGARLQDKEADGSNPGFGRGFEYSMMSSFTDESIYNNDDATWLIQRGQLAPENLGSAGVLWGRSYRGIRECNYALSVLPKLTMSELHKKMLEAELKFVRAFRYQDLIRNYGGVVLMGDRVVNLTDDLQDPTLFKRATIKESIDYVSAQLDAAAADLPLNNSETWWAGRATKGAALALKSRLLLYAASPLYNAGTWTAAVDAAQAVINLNKYSIYTGGYTNLFLVNENNEAIFSRYFTKNANHTHLEIANGPNGYGGWAGNTPLQNLVDDYEMRNGKPITDPTSGYDATKPYENRDPRFAATILYNGAAYRERNIETFIPGGKDSKDGQDNWNTTKTGYYLKKFMNDSYPLQNPWGNAGFQPWIYFRYAEILLNFAEAANEAYGPDVIPTGSTFSARQAINMIRQRPSVNMPDLPSGLTKEQMQTAVRYERRVELAFEEHRFYDVRRWKIAAVTENKPAAGVIITQTGTGFTYTPKVALDGRKFEDKHYWLPIPRTEIQASNNQLQQNDGY</sequence>
<comment type="similarity">
    <text evidence="2">Belongs to the SusD family.</text>
</comment>
<evidence type="ECO:0000256" key="5">
    <source>
        <dbReference type="ARBA" id="ARBA00023237"/>
    </source>
</evidence>
<feature type="domain" description="SusD-like N-terminal" evidence="8">
    <location>
        <begin position="83"/>
        <end position="238"/>
    </location>
</feature>
<proteinExistence type="inferred from homology"/>
<dbReference type="InterPro" id="IPR033985">
    <property type="entry name" value="SusD-like_N"/>
</dbReference>
<keyword evidence="3 6" id="KW-0732">Signal</keyword>
<evidence type="ECO:0000256" key="2">
    <source>
        <dbReference type="ARBA" id="ARBA00006275"/>
    </source>
</evidence>
<feature type="chain" id="PRO_5046657398" evidence="6">
    <location>
        <begin position="24"/>
        <end position="565"/>
    </location>
</feature>
<dbReference type="Pfam" id="PF07980">
    <property type="entry name" value="SusD_RagB"/>
    <property type="match status" value="1"/>
</dbReference>
<evidence type="ECO:0000313" key="10">
    <source>
        <dbReference type="Proteomes" id="UP001500582"/>
    </source>
</evidence>
<dbReference type="RefSeq" id="WP_345210431.1">
    <property type="nucleotide sequence ID" value="NZ_BAABFT010000003.1"/>
</dbReference>